<dbReference type="EMBL" id="CP117884">
    <property type="protein sequence ID" value="WDF81634.1"/>
    <property type="molecule type" value="Genomic_DNA"/>
</dbReference>
<accession>A0ABY7WPB5</accession>
<dbReference type="PIRSF" id="PIRSF031653">
    <property type="entry name" value="UCP031653"/>
    <property type="match status" value="1"/>
</dbReference>
<name>A0ABY7WPB5_9LACO</name>
<proteinExistence type="inferred from homology"/>
<evidence type="ECO:0000256" key="2">
    <source>
        <dbReference type="HAMAP-Rule" id="MF_01126"/>
    </source>
</evidence>
<comment type="similarity">
    <text evidence="2">Belongs to the UPF0298 family.</text>
</comment>
<comment type="subcellular location">
    <subcellularLocation>
        <location evidence="2">Cytoplasm</location>
    </subcellularLocation>
</comment>
<evidence type="ECO:0000313" key="3">
    <source>
        <dbReference type="EMBL" id="WDF81634.1"/>
    </source>
</evidence>
<keyword evidence="1 2" id="KW-0963">Cytoplasm</keyword>
<organism evidence="3 4">
    <name type="scientific">Lacticaseibacillus pabuli</name>
    <dbReference type="NCBI Taxonomy" id="3025672"/>
    <lineage>
        <taxon>Bacteria</taxon>
        <taxon>Bacillati</taxon>
        <taxon>Bacillota</taxon>
        <taxon>Bacilli</taxon>
        <taxon>Lactobacillales</taxon>
        <taxon>Lactobacillaceae</taxon>
        <taxon>Lacticaseibacillus</taxon>
    </lineage>
</organism>
<dbReference type="HAMAP" id="MF_01126">
    <property type="entry name" value="UPF0298"/>
    <property type="match status" value="1"/>
</dbReference>
<protein>
    <recommendedName>
        <fullName evidence="2">UPF0298 protein PQ472_06775</fullName>
    </recommendedName>
</protein>
<keyword evidence="4" id="KW-1185">Reference proteome</keyword>
<reference evidence="3 4" key="1">
    <citation type="submission" date="2023-02" db="EMBL/GenBank/DDBJ databases">
        <title>Genome sequence of Lacticaseibacillus sp. KACC 23028.</title>
        <authorList>
            <person name="Kim S."/>
            <person name="Heo J."/>
            <person name="Kwon S.-W."/>
        </authorList>
    </citation>
    <scope>NUCLEOTIDE SEQUENCE [LARGE SCALE GENOMIC DNA]</scope>
    <source>
        <strain evidence="3 4">KACC 23028</strain>
    </source>
</reference>
<dbReference type="RefSeq" id="WP_274258540.1">
    <property type="nucleotide sequence ID" value="NZ_CP117884.1"/>
</dbReference>
<gene>
    <name evidence="3" type="ORF">PQ472_06775</name>
</gene>
<dbReference type="InterPro" id="IPR016979">
    <property type="entry name" value="DUF2129"/>
</dbReference>
<sequence length="84" mass="10143">MEAIRERRGLIVWLYSMRQLKQLRHYGTIYYASKRMKYVVMYVDQEAVPELKSKLEHLRFVRKVDESARPDLKTSYAKETAEED</sequence>
<dbReference type="Proteomes" id="UP001220377">
    <property type="component" value="Chromosome"/>
</dbReference>
<evidence type="ECO:0000256" key="1">
    <source>
        <dbReference type="ARBA" id="ARBA00022490"/>
    </source>
</evidence>
<dbReference type="Pfam" id="PF09902">
    <property type="entry name" value="DUF2129"/>
    <property type="match status" value="1"/>
</dbReference>
<evidence type="ECO:0000313" key="4">
    <source>
        <dbReference type="Proteomes" id="UP001220377"/>
    </source>
</evidence>